<dbReference type="Proteomes" id="UP000297245">
    <property type="component" value="Unassembled WGS sequence"/>
</dbReference>
<evidence type="ECO:0000313" key="1">
    <source>
        <dbReference type="EMBL" id="THV03770.1"/>
    </source>
</evidence>
<accession>A0A4S8MLL0</accession>
<gene>
    <name evidence="1" type="ORF">K435DRAFT_605038</name>
</gene>
<organism evidence="1 2">
    <name type="scientific">Dendrothele bispora (strain CBS 962.96)</name>
    <dbReference type="NCBI Taxonomy" id="1314807"/>
    <lineage>
        <taxon>Eukaryota</taxon>
        <taxon>Fungi</taxon>
        <taxon>Dikarya</taxon>
        <taxon>Basidiomycota</taxon>
        <taxon>Agaricomycotina</taxon>
        <taxon>Agaricomycetes</taxon>
        <taxon>Agaricomycetidae</taxon>
        <taxon>Agaricales</taxon>
        <taxon>Agaricales incertae sedis</taxon>
        <taxon>Dendrothele</taxon>
    </lineage>
</organism>
<sequence length="77" mass="8721">EGVHENTTLPYRGMQDMVDMIHRKDRQIDGLRLGKLNSSRRIRAITAKIDINKRLLLALASGKAQNADRILQIGLKN</sequence>
<feature type="non-terminal residue" evidence="1">
    <location>
        <position position="1"/>
    </location>
</feature>
<reference evidence="1 2" key="1">
    <citation type="journal article" date="2019" name="Nat. Ecol. Evol.">
        <title>Megaphylogeny resolves global patterns of mushroom evolution.</title>
        <authorList>
            <person name="Varga T."/>
            <person name="Krizsan K."/>
            <person name="Foldi C."/>
            <person name="Dima B."/>
            <person name="Sanchez-Garcia M."/>
            <person name="Sanchez-Ramirez S."/>
            <person name="Szollosi G.J."/>
            <person name="Szarkandi J.G."/>
            <person name="Papp V."/>
            <person name="Albert L."/>
            <person name="Andreopoulos W."/>
            <person name="Angelini C."/>
            <person name="Antonin V."/>
            <person name="Barry K.W."/>
            <person name="Bougher N.L."/>
            <person name="Buchanan P."/>
            <person name="Buyck B."/>
            <person name="Bense V."/>
            <person name="Catcheside P."/>
            <person name="Chovatia M."/>
            <person name="Cooper J."/>
            <person name="Damon W."/>
            <person name="Desjardin D."/>
            <person name="Finy P."/>
            <person name="Geml J."/>
            <person name="Haridas S."/>
            <person name="Hughes K."/>
            <person name="Justo A."/>
            <person name="Karasinski D."/>
            <person name="Kautmanova I."/>
            <person name="Kiss B."/>
            <person name="Kocsube S."/>
            <person name="Kotiranta H."/>
            <person name="LaButti K.M."/>
            <person name="Lechner B.E."/>
            <person name="Liimatainen K."/>
            <person name="Lipzen A."/>
            <person name="Lukacs Z."/>
            <person name="Mihaltcheva S."/>
            <person name="Morgado L.N."/>
            <person name="Niskanen T."/>
            <person name="Noordeloos M.E."/>
            <person name="Ohm R.A."/>
            <person name="Ortiz-Santana B."/>
            <person name="Ovrebo C."/>
            <person name="Racz N."/>
            <person name="Riley R."/>
            <person name="Savchenko A."/>
            <person name="Shiryaev A."/>
            <person name="Soop K."/>
            <person name="Spirin V."/>
            <person name="Szebenyi C."/>
            <person name="Tomsovsky M."/>
            <person name="Tulloss R.E."/>
            <person name="Uehling J."/>
            <person name="Grigoriev I.V."/>
            <person name="Vagvolgyi C."/>
            <person name="Papp T."/>
            <person name="Martin F.M."/>
            <person name="Miettinen O."/>
            <person name="Hibbett D.S."/>
            <person name="Nagy L.G."/>
        </authorList>
    </citation>
    <scope>NUCLEOTIDE SEQUENCE [LARGE SCALE GENOMIC DNA]</scope>
    <source>
        <strain evidence="1 2">CBS 962.96</strain>
    </source>
</reference>
<dbReference type="EMBL" id="ML179063">
    <property type="protein sequence ID" value="THV03770.1"/>
    <property type="molecule type" value="Genomic_DNA"/>
</dbReference>
<protein>
    <submittedName>
        <fullName evidence="1">Uncharacterized protein</fullName>
    </submittedName>
</protein>
<dbReference type="AlphaFoldDB" id="A0A4S8MLL0"/>
<dbReference type="OrthoDB" id="3048541at2759"/>
<proteinExistence type="predicted"/>
<name>A0A4S8MLL0_DENBC</name>
<evidence type="ECO:0000313" key="2">
    <source>
        <dbReference type="Proteomes" id="UP000297245"/>
    </source>
</evidence>
<feature type="non-terminal residue" evidence="1">
    <location>
        <position position="77"/>
    </location>
</feature>
<keyword evidence="2" id="KW-1185">Reference proteome</keyword>